<dbReference type="PROSITE" id="PS50086">
    <property type="entry name" value="TBC_RABGAP"/>
    <property type="match status" value="1"/>
</dbReference>
<evidence type="ECO:0000313" key="3">
    <source>
        <dbReference type="EMBL" id="GHP03050.1"/>
    </source>
</evidence>
<dbReference type="InterPro" id="IPR050302">
    <property type="entry name" value="Rab_GAP_TBC_domain"/>
</dbReference>
<organism evidence="3 4">
    <name type="scientific">Pycnococcus provasolii</name>
    <dbReference type="NCBI Taxonomy" id="41880"/>
    <lineage>
        <taxon>Eukaryota</taxon>
        <taxon>Viridiplantae</taxon>
        <taxon>Chlorophyta</taxon>
        <taxon>Pseudoscourfieldiophyceae</taxon>
        <taxon>Pseudoscourfieldiales</taxon>
        <taxon>Pycnococcaceae</taxon>
        <taxon>Pycnococcus</taxon>
    </lineage>
</organism>
<keyword evidence="4" id="KW-1185">Reference proteome</keyword>
<sequence length="438" mass="46700">MEHDAPLGVRARSQQFFSDVRRALANARRTHFENSDVTIIPLPTQVDLQVGDQCFEDVAASMRTQLWLSAVHKAVGVGPKAMQQFAALAATDGTGAESRIPESVRDSVAKDVPRTYPELAAFRSGSAGDAGRERLYRVLCAYAHVDPEVGYCQGMGFVAGLLLLYLREAEAFAAFCVLMRDAGLRELYLEGFGALQLRMWQLTAMVPVDLSEHLESHGVTPVLFASGWFLTSFGSEAEVSFACRVLDRAFSRRSAPEAILRAGVAILRDVRMEALAESDFERLVGLLRGTIRKPYRDGLRFVLHHAYGVNAPNDKIPQPPATSTPSSRAGRSGGEVDRTSSTKSHFVLPPPPPAPAPPAPSASVAVLRPAHYPLPAYGTTSMGVATTTTTTRSTTTPTLLESAPSPGGVTPAGSNPNPNPNGGGGGVTASALPDLIQL</sequence>
<feature type="region of interest" description="Disordered" evidence="1">
    <location>
        <begin position="376"/>
        <end position="438"/>
    </location>
</feature>
<dbReference type="GO" id="GO:0031267">
    <property type="term" value="F:small GTPase binding"/>
    <property type="evidence" value="ECO:0007669"/>
    <property type="project" value="TreeGrafter"/>
</dbReference>
<dbReference type="OrthoDB" id="294251at2759"/>
<dbReference type="SMART" id="SM00164">
    <property type="entry name" value="TBC"/>
    <property type="match status" value="1"/>
</dbReference>
<protein>
    <recommendedName>
        <fullName evidence="2">Rab-GAP TBC domain-containing protein</fullName>
    </recommendedName>
</protein>
<feature type="compositionally biased region" description="Pro residues" evidence="1">
    <location>
        <begin position="348"/>
        <end position="360"/>
    </location>
</feature>
<dbReference type="Gene3D" id="1.10.8.270">
    <property type="entry name" value="putative rabgap domain of human tbc1 domain family member 14 like domains"/>
    <property type="match status" value="1"/>
</dbReference>
<proteinExistence type="predicted"/>
<feature type="domain" description="Rab-GAP TBC" evidence="2">
    <location>
        <begin position="57"/>
        <end position="253"/>
    </location>
</feature>
<accession>A0A830HAW6</accession>
<dbReference type="SUPFAM" id="SSF47923">
    <property type="entry name" value="Ypt/Rab-GAP domain of gyp1p"/>
    <property type="match status" value="2"/>
</dbReference>
<dbReference type="EMBL" id="BNJQ01000004">
    <property type="protein sequence ID" value="GHP03050.1"/>
    <property type="molecule type" value="Genomic_DNA"/>
</dbReference>
<dbReference type="InterPro" id="IPR035969">
    <property type="entry name" value="Rab-GAP_TBC_sf"/>
</dbReference>
<gene>
    <name evidence="3" type="ORF">PPROV_000180500</name>
</gene>
<evidence type="ECO:0000313" key="4">
    <source>
        <dbReference type="Proteomes" id="UP000660262"/>
    </source>
</evidence>
<dbReference type="PANTHER" id="PTHR47219:SF9">
    <property type="entry name" value="GTPASE ACTIVATING PROTEIN AND CENTROSOME-ASSOCIATED, ISOFORM B"/>
    <property type="match status" value="1"/>
</dbReference>
<dbReference type="AlphaFoldDB" id="A0A830HAW6"/>
<dbReference type="GO" id="GO:0005096">
    <property type="term" value="F:GTPase activator activity"/>
    <property type="evidence" value="ECO:0007669"/>
    <property type="project" value="TreeGrafter"/>
</dbReference>
<feature type="compositionally biased region" description="Low complexity" evidence="1">
    <location>
        <begin position="379"/>
        <end position="398"/>
    </location>
</feature>
<dbReference type="Proteomes" id="UP000660262">
    <property type="component" value="Unassembled WGS sequence"/>
</dbReference>
<evidence type="ECO:0000259" key="2">
    <source>
        <dbReference type="PROSITE" id="PS50086"/>
    </source>
</evidence>
<feature type="region of interest" description="Disordered" evidence="1">
    <location>
        <begin position="312"/>
        <end position="362"/>
    </location>
</feature>
<name>A0A830HAW6_9CHLO</name>
<dbReference type="Gene3D" id="1.10.472.80">
    <property type="entry name" value="Ypt/Rab-GAP domain of gyp1p, domain 3"/>
    <property type="match status" value="1"/>
</dbReference>
<dbReference type="PANTHER" id="PTHR47219">
    <property type="entry name" value="RAB GTPASE-ACTIVATING PROTEIN 1-LIKE"/>
    <property type="match status" value="1"/>
</dbReference>
<comment type="caution">
    <text evidence="3">The sequence shown here is derived from an EMBL/GenBank/DDBJ whole genome shotgun (WGS) entry which is preliminary data.</text>
</comment>
<dbReference type="InterPro" id="IPR000195">
    <property type="entry name" value="Rab-GAP-TBC_dom"/>
</dbReference>
<evidence type="ECO:0000256" key="1">
    <source>
        <dbReference type="SAM" id="MobiDB-lite"/>
    </source>
</evidence>
<reference evidence="3" key="1">
    <citation type="submission" date="2020-10" db="EMBL/GenBank/DDBJ databases">
        <title>Unveiling of a novel bifunctional photoreceptor, Dualchrome1, isolated from a cosmopolitan green alga.</title>
        <authorList>
            <person name="Suzuki S."/>
            <person name="Kawachi M."/>
        </authorList>
    </citation>
    <scope>NUCLEOTIDE SEQUENCE</scope>
    <source>
        <strain evidence="3">NIES 2893</strain>
    </source>
</reference>
<dbReference type="Pfam" id="PF00566">
    <property type="entry name" value="RabGAP-TBC"/>
    <property type="match status" value="1"/>
</dbReference>